<protein>
    <submittedName>
        <fullName evidence="3">tRNA nucleotidyltransferase</fullName>
    </submittedName>
</protein>
<organism evidence="3 4">
    <name type="scientific">Candidatus Methylocalor cossyra</name>
    <dbReference type="NCBI Taxonomy" id="3108543"/>
    <lineage>
        <taxon>Bacteria</taxon>
        <taxon>Pseudomonadati</taxon>
        <taxon>Pseudomonadota</taxon>
        <taxon>Gammaproteobacteria</taxon>
        <taxon>Methylococcales</taxon>
        <taxon>Methylococcaceae</taxon>
        <taxon>Candidatus Methylocalor</taxon>
    </lineage>
</organism>
<keyword evidence="1" id="KW-0547">Nucleotide-binding</keyword>
<dbReference type="PANTHER" id="PTHR47545">
    <property type="entry name" value="MULTIFUNCTIONAL CCA PROTEIN"/>
    <property type="match status" value="1"/>
</dbReference>
<dbReference type="InterPro" id="IPR006674">
    <property type="entry name" value="HD_domain"/>
</dbReference>
<name>A0ABP1CB23_9GAMM</name>
<accession>A0ABP1CB23</accession>
<dbReference type="Gene3D" id="1.10.3090.10">
    <property type="entry name" value="cca-adding enzyme, domain 2"/>
    <property type="match status" value="1"/>
</dbReference>
<dbReference type="Proteomes" id="UP001497493">
    <property type="component" value="Chromosome"/>
</dbReference>
<gene>
    <name evidence="3" type="ORF">MECH1_V1_2688</name>
</gene>
<feature type="domain" description="HD" evidence="2">
    <location>
        <begin position="112"/>
        <end position="213"/>
    </location>
</feature>
<keyword evidence="4" id="KW-1185">Reference proteome</keyword>
<reference evidence="3 4" key="1">
    <citation type="submission" date="2024-04" db="EMBL/GenBank/DDBJ databases">
        <authorList>
            <person name="Cremers G."/>
        </authorList>
    </citation>
    <scope>NUCLEOTIDE SEQUENCE [LARGE SCALE GENOMIC DNA]</scope>
    <source>
        <strain evidence="3">MeCH1-AG</strain>
    </source>
</reference>
<evidence type="ECO:0000313" key="4">
    <source>
        <dbReference type="Proteomes" id="UP001497493"/>
    </source>
</evidence>
<dbReference type="EMBL" id="OZ026884">
    <property type="protein sequence ID" value="CAL1241464.1"/>
    <property type="molecule type" value="Genomic_DNA"/>
</dbReference>
<dbReference type="InterPro" id="IPR050124">
    <property type="entry name" value="tRNA_CCA-adding_enzyme"/>
</dbReference>
<dbReference type="PANTHER" id="PTHR47545:SF1">
    <property type="entry name" value="MULTIFUNCTIONAL CCA PROTEIN"/>
    <property type="match status" value="1"/>
</dbReference>
<sequence>MDTKPTLPLAELMPADPALALLRLAALSATTPDGGLDDDTLDLMFEQVEDGALAGLEPTRAWPELARGLMGRAPSNLLRTLAACRALPILLPEVAALFGVPQIADDPPQVDIGQHLLRVLDEAARCEAPLAVRFAALVMHVGKADSPPEHWPVHYRHVERGRPRIEALCQRFGVPEECRDLALLALAECERVHRVGRVRAGPVALLLERVDAFNRPERFAQLLTLCTCDYRAYGRQTRRDYPKAALLTLALKACAGLDHGAAQSADPEAAERLREARAAAIAAAFGSERWSEDTD</sequence>
<proteinExistence type="predicted"/>
<evidence type="ECO:0000256" key="1">
    <source>
        <dbReference type="ARBA" id="ARBA00022741"/>
    </source>
</evidence>
<evidence type="ECO:0000259" key="2">
    <source>
        <dbReference type="PROSITE" id="PS51831"/>
    </source>
</evidence>
<dbReference type="SUPFAM" id="SSF81891">
    <property type="entry name" value="Poly A polymerase C-terminal region-like"/>
    <property type="match status" value="1"/>
</dbReference>
<dbReference type="RefSeq" id="WP_348757981.1">
    <property type="nucleotide sequence ID" value="NZ_OZ026884.1"/>
</dbReference>
<evidence type="ECO:0000313" key="3">
    <source>
        <dbReference type="EMBL" id="CAL1241464.1"/>
    </source>
</evidence>
<dbReference type="PROSITE" id="PS51831">
    <property type="entry name" value="HD"/>
    <property type="match status" value="1"/>
</dbReference>